<dbReference type="SUPFAM" id="SSF56112">
    <property type="entry name" value="Protein kinase-like (PK-like)"/>
    <property type="match status" value="1"/>
</dbReference>
<keyword evidence="22" id="KW-0675">Receptor</keyword>
<evidence type="ECO:0000256" key="5">
    <source>
        <dbReference type="ARBA" id="ARBA00022692"/>
    </source>
</evidence>
<dbReference type="InterPro" id="IPR000742">
    <property type="entry name" value="EGF"/>
</dbReference>
<dbReference type="CDD" id="cd00054">
    <property type="entry name" value="EGF_CA"/>
    <property type="match status" value="1"/>
</dbReference>
<name>A0A5B6UL25_9ROSI</name>
<comment type="caution">
    <text evidence="16">Lacks conserved residue(s) required for the propagation of feature annotation.</text>
</comment>
<dbReference type="InterPro" id="IPR011009">
    <property type="entry name" value="Kinase-like_dom_sf"/>
</dbReference>
<dbReference type="InterPro" id="IPR045274">
    <property type="entry name" value="WAK-like"/>
</dbReference>
<feature type="transmembrane region" description="Helical" evidence="18">
    <location>
        <begin position="346"/>
        <end position="365"/>
    </location>
</feature>
<dbReference type="InterPro" id="IPR008271">
    <property type="entry name" value="Ser/Thr_kinase_AS"/>
</dbReference>
<dbReference type="EMBL" id="SMMG02000011">
    <property type="protein sequence ID" value="KAA3457164.1"/>
    <property type="molecule type" value="Genomic_DNA"/>
</dbReference>
<dbReference type="InterPro" id="IPR001881">
    <property type="entry name" value="EGF-like_Ca-bd_dom"/>
</dbReference>
<comment type="catalytic activity">
    <reaction evidence="15">
        <text>L-threonyl-[protein] + ATP = O-phospho-L-threonyl-[protein] + ADP + H(+)</text>
        <dbReference type="Rhea" id="RHEA:46608"/>
        <dbReference type="Rhea" id="RHEA-COMP:11060"/>
        <dbReference type="Rhea" id="RHEA-COMP:11605"/>
        <dbReference type="ChEBI" id="CHEBI:15378"/>
        <dbReference type="ChEBI" id="CHEBI:30013"/>
        <dbReference type="ChEBI" id="CHEBI:30616"/>
        <dbReference type="ChEBI" id="CHEBI:61977"/>
        <dbReference type="ChEBI" id="CHEBI:456216"/>
    </reaction>
</comment>
<keyword evidence="13" id="KW-0325">Glycoprotein</keyword>
<dbReference type="InterPro" id="IPR001245">
    <property type="entry name" value="Ser-Thr/Tyr_kinase_cat_dom"/>
</dbReference>
<evidence type="ECO:0000256" key="9">
    <source>
        <dbReference type="ARBA" id="ARBA00022840"/>
    </source>
</evidence>
<keyword evidence="11 18" id="KW-0472">Membrane</keyword>
<evidence type="ECO:0000256" key="7">
    <source>
        <dbReference type="ARBA" id="ARBA00022741"/>
    </source>
</evidence>
<evidence type="ECO:0000256" key="1">
    <source>
        <dbReference type="ARBA" id="ARBA00004479"/>
    </source>
</evidence>
<dbReference type="GO" id="GO:0004674">
    <property type="term" value="F:protein serine/threonine kinase activity"/>
    <property type="evidence" value="ECO:0007669"/>
    <property type="project" value="UniProtKB-KW"/>
</dbReference>
<dbReference type="InterPro" id="IPR025287">
    <property type="entry name" value="WAK_GUB"/>
</dbReference>
<comment type="subcellular location">
    <subcellularLocation>
        <location evidence="1">Membrane</location>
        <topology evidence="1">Single-pass type I membrane protein</topology>
    </subcellularLocation>
</comment>
<evidence type="ECO:0000256" key="10">
    <source>
        <dbReference type="ARBA" id="ARBA00022989"/>
    </source>
</evidence>
<evidence type="ECO:0000256" key="6">
    <source>
        <dbReference type="ARBA" id="ARBA00022729"/>
    </source>
</evidence>
<dbReference type="AlphaFoldDB" id="A0A5B6UL25"/>
<keyword evidence="5 18" id="KW-0812">Transmembrane</keyword>
<comment type="caution">
    <text evidence="22">The sequence shown here is derived from an EMBL/GenBank/DDBJ whole genome shotgun (WGS) entry which is preliminary data.</text>
</comment>
<dbReference type="PROSITE" id="PS00108">
    <property type="entry name" value="PROTEIN_KINASE_ST"/>
    <property type="match status" value="1"/>
</dbReference>
<dbReference type="InterPro" id="IPR013695">
    <property type="entry name" value="WAK"/>
</dbReference>
<dbReference type="Pfam" id="PF07714">
    <property type="entry name" value="PK_Tyr_Ser-Thr"/>
    <property type="match status" value="1"/>
</dbReference>
<dbReference type="GO" id="GO:0005886">
    <property type="term" value="C:plasma membrane"/>
    <property type="evidence" value="ECO:0007669"/>
    <property type="project" value="TreeGrafter"/>
</dbReference>
<keyword evidence="7 17" id="KW-0547">Nucleotide-binding</keyword>
<dbReference type="SMART" id="SM00220">
    <property type="entry name" value="S_TKc"/>
    <property type="match status" value="1"/>
</dbReference>
<evidence type="ECO:0000256" key="4">
    <source>
        <dbReference type="ARBA" id="ARBA00022679"/>
    </source>
</evidence>
<feature type="signal peptide" evidence="19">
    <location>
        <begin position="1"/>
        <end position="24"/>
    </location>
</feature>
<keyword evidence="2" id="KW-0723">Serine/threonine-protein kinase</keyword>
<evidence type="ECO:0000256" key="8">
    <source>
        <dbReference type="ARBA" id="ARBA00022777"/>
    </source>
</evidence>
<keyword evidence="6 19" id="KW-0732">Signal</keyword>
<evidence type="ECO:0000256" key="13">
    <source>
        <dbReference type="ARBA" id="ARBA00023180"/>
    </source>
</evidence>
<evidence type="ECO:0000256" key="11">
    <source>
        <dbReference type="ARBA" id="ARBA00023136"/>
    </source>
</evidence>
<dbReference type="PROSITE" id="PS50011">
    <property type="entry name" value="PROTEIN_KINASE_DOM"/>
    <property type="match status" value="1"/>
</dbReference>
<evidence type="ECO:0000256" key="3">
    <source>
        <dbReference type="ARBA" id="ARBA00022553"/>
    </source>
</evidence>
<feature type="domain" description="EGF-like" evidence="21">
    <location>
        <begin position="275"/>
        <end position="310"/>
    </location>
</feature>
<dbReference type="PANTHER" id="PTHR27005">
    <property type="entry name" value="WALL-ASSOCIATED RECEPTOR KINASE-LIKE 21"/>
    <property type="match status" value="1"/>
</dbReference>
<evidence type="ECO:0000256" key="18">
    <source>
        <dbReference type="SAM" id="Phobius"/>
    </source>
</evidence>
<dbReference type="GO" id="GO:0030247">
    <property type="term" value="F:polysaccharide binding"/>
    <property type="evidence" value="ECO:0007669"/>
    <property type="project" value="InterPro"/>
</dbReference>
<dbReference type="SUPFAM" id="SSF57196">
    <property type="entry name" value="EGF/Laminin"/>
    <property type="match status" value="1"/>
</dbReference>
<keyword evidence="10 18" id="KW-1133">Transmembrane helix</keyword>
<dbReference type="Gene3D" id="3.30.200.20">
    <property type="entry name" value="Phosphorylase Kinase, domain 1"/>
    <property type="match status" value="1"/>
</dbReference>
<dbReference type="InterPro" id="IPR000719">
    <property type="entry name" value="Prot_kinase_dom"/>
</dbReference>
<protein>
    <submittedName>
        <fullName evidence="22">Wall-associated receptor kinase 2-like</fullName>
    </submittedName>
</protein>
<dbReference type="OrthoDB" id="970135at2759"/>
<evidence type="ECO:0000256" key="19">
    <source>
        <dbReference type="SAM" id="SignalP"/>
    </source>
</evidence>
<feature type="binding site" evidence="17">
    <location>
        <position position="445"/>
    </location>
    <ligand>
        <name>ATP</name>
        <dbReference type="ChEBI" id="CHEBI:30616"/>
    </ligand>
</feature>
<organism evidence="22 23">
    <name type="scientific">Gossypium australe</name>
    <dbReference type="NCBI Taxonomy" id="47621"/>
    <lineage>
        <taxon>Eukaryota</taxon>
        <taxon>Viridiplantae</taxon>
        <taxon>Streptophyta</taxon>
        <taxon>Embryophyta</taxon>
        <taxon>Tracheophyta</taxon>
        <taxon>Spermatophyta</taxon>
        <taxon>Magnoliopsida</taxon>
        <taxon>eudicotyledons</taxon>
        <taxon>Gunneridae</taxon>
        <taxon>Pentapetalae</taxon>
        <taxon>rosids</taxon>
        <taxon>malvids</taxon>
        <taxon>Malvales</taxon>
        <taxon>Malvaceae</taxon>
        <taxon>Malvoideae</taxon>
        <taxon>Gossypium</taxon>
    </lineage>
</organism>
<dbReference type="PROSITE" id="PS50026">
    <property type="entry name" value="EGF_3"/>
    <property type="match status" value="1"/>
</dbReference>
<dbReference type="Gene3D" id="2.10.25.10">
    <property type="entry name" value="Laminin"/>
    <property type="match status" value="1"/>
</dbReference>
<dbReference type="GO" id="GO:0005509">
    <property type="term" value="F:calcium ion binding"/>
    <property type="evidence" value="ECO:0007669"/>
    <property type="project" value="InterPro"/>
</dbReference>
<feature type="disulfide bond" evidence="16">
    <location>
        <begin position="279"/>
        <end position="289"/>
    </location>
</feature>
<keyword evidence="23" id="KW-1185">Reference proteome</keyword>
<dbReference type="FunFam" id="1.10.510.10:FF:000084">
    <property type="entry name" value="Wall-associated receptor kinase 2"/>
    <property type="match status" value="1"/>
</dbReference>
<dbReference type="Gene3D" id="1.10.510.10">
    <property type="entry name" value="Transferase(Phosphotransferase) domain 1"/>
    <property type="match status" value="1"/>
</dbReference>
<keyword evidence="12 16" id="KW-1015">Disulfide bond</keyword>
<dbReference type="CDD" id="cd14066">
    <property type="entry name" value="STKc_IRAK"/>
    <property type="match status" value="1"/>
</dbReference>
<keyword evidence="16" id="KW-0245">EGF-like domain</keyword>
<evidence type="ECO:0000259" key="21">
    <source>
        <dbReference type="PROSITE" id="PS50026"/>
    </source>
</evidence>
<keyword evidence="4" id="KW-0808">Transferase</keyword>
<gene>
    <name evidence="22" type="ORF">EPI10_003876</name>
</gene>
<proteinExistence type="predicted"/>
<dbReference type="FunFam" id="3.30.200.20:FF:000043">
    <property type="entry name" value="Wall-associated receptor kinase 2"/>
    <property type="match status" value="1"/>
</dbReference>
<keyword evidence="8 22" id="KW-0418">Kinase</keyword>
<evidence type="ECO:0000256" key="17">
    <source>
        <dbReference type="PROSITE-ProRule" id="PRU10141"/>
    </source>
</evidence>
<dbReference type="SMART" id="SM00179">
    <property type="entry name" value="EGF_CA"/>
    <property type="match status" value="1"/>
</dbReference>
<dbReference type="Pfam" id="PF08488">
    <property type="entry name" value="WAK"/>
    <property type="match status" value="1"/>
</dbReference>
<evidence type="ECO:0000256" key="14">
    <source>
        <dbReference type="ARBA" id="ARBA00047558"/>
    </source>
</evidence>
<keyword evidence="3" id="KW-0597">Phosphoprotein</keyword>
<dbReference type="GO" id="GO:0005524">
    <property type="term" value="F:ATP binding"/>
    <property type="evidence" value="ECO:0007669"/>
    <property type="project" value="UniProtKB-UniRule"/>
</dbReference>
<feature type="domain" description="Protein kinase" evidence="20">
    <location>
        <begin position="416"/>
        <end position="698"/>
    </location>
</feature>
<reference evidence="23" key="1">
    <citation type="journal article" date="2019" name="Plant Biotechnol. J.">
        <title>Genome sequencing of the Australian wild diploid species Gossypium australe highlights disease resistance and delayed gland morphogenesis.</title>
        <authorList>
            <person name="Cai Y."/>
            <person name="Cai X."/>
            <person name="Wang Q."/>
            <person name="Wang P."/>
            <person name="Zhang Y."/>
            <person name="Cai C."/>
            <person name="Xu Y."/>
            <person name="Wang K."/>
            <person name="Zhou Z."/>
            <person name="Wang C."/>
            <person name="Geng S."/>
            <person name="Li B."/>
            <person name="Dong Q."/>
            <person name="Hou Y."/>
            <person name="Wang H."/>
            <person name="Ai P."/>
            <person name="Liu Z."/>
            <person name="Yi F."/>
            <person name="Sun M."/>
            <person name="An G."/>
            <person name="Cheng J."/>
            <person name="Zhang Y."/>
            <person name="Shi Q."/>
            <person name="Xie Y."/>
            <person name="Shi X."/>
            <person name="Chang Y."/>
            <person name="Huang F."/>
            <person name="Chen Y."/>
            <person name="Hong S."/>
            <person name="Mi L."/>
            <person name="Sun Q."/>
            <person name="Zhang L."/>
            <person name="Zhou B."/>
            <person name="Peng R."/>
            <person name="Zhang X."/>
            <person name="Liu F."/>
        </authorList>
    </citation>
    <scope>NUCLEOTIDE SEQUENCE [LARGE SCALE GENOMIC DNA]</scope>
    <source>
        <strain evidence="23">cv. PA1801</strain>
    </source>
</reference>
<evidence type="ECO:0000256" key="12">
    <source>
        <dbReference type="ARBA" id="ARBA00023157"/>
    </source>
</evidence>
<evidence type="ECO:0000259" key="20">
    <source>
        <dbReference type="PROSITE" id="PS50011"/>
    </source>
</evidence>
<dbReference type="PANTHER" id="PTHR27005:SF283">
    <property type="entry name" value="OS02G0633066 PROTEIN"/>
    <property type="match status" value="1"/>
</dbReference>
<dbReference type="InterPro" id="IPR017441">
    <property type="entry name" value="Protein_kinase_ATP_BS"/>
</dbReference>
<dbReference type="Pfam" id="PF13947">
    <property type="entry name" value="GUB_WAK_bind"/>
    <property type="match status" value="1"/>
</dbReference>
<dbReference type="Proteomes" id="UP000325315">
    <property type="component" value="Unassembled WGS sequence"/>
</dbReference>
<evidence type="ECO:0000313" key="22">
    <source>
        <dbReference type="EMBL" id="KAA3457164.1"/>
    </source>
</evidence>
<accession>A0A5B6UL25</accession>
<sequence length="752" mass="82830">MKFPPLLSLHFIVVLIIFVAEVASQTKPGCSGRCGSLEIPYPFGISEGCSLDDSFLITCNTTFSPPRPFLGPGNIPAPVLNISLDGELRVSSSVARQCYDASGMLVEETTSSLVSEKFPISTRNRFTAVGCDTFAAIAGTRGQNFTTGCLSLCDQMESVTNGSCAGIGCCQTMTPIEMQNFGAAVGGLNNHSTVNSFNPCSFAFLVEEGFYKFSIADLIDMQNKQDMPVVLDWTVGNITCQKAQKDSTTYACEAANSECLDSNNGPGYRCRCKTDIDECKASNPCSGKCNNFPGDVFCSCPEGFEGDGMVNGTGCHRIINQGDQRRLIIPLRSIRKFRTVFKPDKFYAGVSMSLLLIIITGYWIYCRVQKRKLIKLKEKFFQQNGGLMLQQKLSNGSIETAKIYTAEELKNATNNYHESRVLGQGGYGTVYKGILPDNKVVAIKKSKVCDQSQIEQFINEVLVLSQINHRNVVKLLGCCLETEVPLLVYEFITNGTLADHLHDKLSASSLPWEMRLKVTAETAGALAYLHSETSMPIIHRDVKTSNILLNNSYTTKVSDFGASRLVPLDQTQLTTLVQGTLGYLDPEYFHSSQLTEKSDVYSFGIVLAELLTGKQALAFDRPEKERNLAIYFISSMKEERLVEILDDGIMNEGSIQQMNQTAEVAKRCLRVRGEERPSMKEVAMELEGLRAVEKHSWIKVDLGIEETEHLLPLHSSYIEFGSNSGNVTATTTTSGFDSLRDQIFSPPLHGGR</sequence>
<evidence type="ECO:0000313" key="23">
    <source>
        <dbReference type="Proteomes" id="UP000325315"/>
    </source>
</evidence>
<feature type="chain" id="PRO_5022727501" evidence="19">
    <location>
        <begin position="25"/>
        <end position="752"/>
    </location>
</feature>
<evidence type="ECO:0000256" key="2">
    <source>
        <dbReference type="ARBA" id="ARBA00022527"/>
    </source>
</evidence>
<evidence type="ECO:0000256" key="16">
    <source>
        <dbReference type="PROSITE-ProRule" id="PRU00076"/>
    </source>
</evidence>
<dbReference type="GO" id="GO:0007166">
    <property type="term" value="P:cell surface receptor signaling pathway"/>
    <property type="evidence" value="ECO:0007669"/>
    <property type="project" value="InterPro"/>
</dbReference>
<evidence type="ECO:0000256" key="15">
    <source>
        <dbReference type="ARBA" id="ARBA00047951"/>
    </source>
</evidence>
<keyword evidence="9 17" id="KW-0067">ATP-binding</keyword>
<dbReference type="PROSITE" id="PS00107">
    <property type="entry name" value="PROTEIN_KINASE_ATP"/>
    <property type="match status" value="1"/>
</dbReference>
<comment type="catalytic activity">
    <reaction evidence="14">
        <text>L-seryl-[protein] + ATP = O-phospho-L-seryl-[protein] + ADP + H(+)</text>
        <dbReference type="Rhea" id="RHEA:17989"/>
        <dbReference type="Rhea" id="RHEA-COMP:9863"/>
        <dbReference type="Rhea" id="RHEA-COMP:11604"/>
        <dbReference type="ChEBI" id="CHEBI:15378"/>
        <dbReference type="ChEBI" id="CHEBI:29999"/>
        <dbReference type="ChEBI" id="CHEBI:30616"/>
        <dbReference type="ChEBI" id="CHEBI:83421"/>
        <dbReference type="ChEBI" id="CHEBI:456216"/>
    </reaction>
</comment>